<dbReference type="Gene3D" id="3.40.50.2000">
    <property type="entry name" value="Glycogen Phosphorylase B"/>
    <property type="match status" value="2"/>
</dbReference>
<protein>
    <submittedName>
        <fullName evidence="1">Uncharacterized protein</fullName>
    </submittedName>
</protein>
<gene>
    <name evidence="1" type="ORF">JRG66_01710</name>
</gene>
<evidence type="ECO:0000313" key="2">
    <source>
        <dbReference type="Proteomes" id="UP001163981"/>
    </source>
</evidence>
<reference evidence="1" key="1">
    <citation type="submission" date="2021-02" db="EMBL/GenBank/DDBJ databases">
        <title>Salinimicrobium sp. nov. isolated from seawater in Tongyeong, Republic of Korea.</title>
        <authorList>
            <person name="Lee S.-J."/>
        </authorList>
    </citation>
    <scope>NUCLEOTIDE SEQUENCE</scope>
    <source>
        <strain evidence="1">HN-2-9-2</strain>
    </source>
</reference>
<dbReference type="SUPFAM" id="SSF53756">
    <property type="entry name" value="UDP-Glycosyltransferase/glycogen phosphorylase"/>
    <property type="match status" value="1"/>
</dbReference>
<evidence type="ECO:0000313" key="1">
    <source>
        <dbReference type="EMBL" id="UZH55637.1"/>
    </source>
</evidence>
<sequence>MKFLVIAQDLKTSGTSEGIVSRSFLGKLRKIYPEAIIRVVYLRNMESENQLDLLPVNSIQEIQVRRSPPKFIKILNRIYWRVFNSSLNDQYLVSQYRHHIKRINWTEYDHIFIRSAGNNYETILACSGLPLLKNAVINFHDPYPQFLDPGSDHAPSKLEFNRQKRMRKIVLQAKTCITPSQSLSEDLEFFYGSRKKFYTLPHQFAPAVFANSAITKKNGNREKVVVTYQGAVQMGRNLDILLDAYLELLNRKGGFRDTTQFLLRITGPYSSELKEKYQHHPNLIVLEQIPFSRSVQEMKTETDIVIILENCRKRSNILPGKVPFIASLNKPFLCLSPKISELRRLIHEPAFVATCDDREEILQKLDHLITSVFQKKEFKEDPFRGYFNEKNFNNRLKVILKVGNSF</sequence>
<keyword evidence="2" id="KW-1185">Reference proteome</keyword>
<dbReference type="Proteomes" id="UP001163981">
    <property type="component" value="Chromosome"/>
</dbReference>
<organism evidence="1 2">
    <name type="scientific">Salinimicrobium tongyeongense</name>
    <dbReference type="NCBI Taxonomy" id="2809707"/>
    <lineage>
        <taxon>Bacteria</taxon>
        <taxon>Pseudomonadati</taxon>
        <taxon>Bacteroidota</taxon>
        <taxon>Flavobacteriia</taxon>
        <taxon>Flavobacteriales</taxon>
        <taxon>Flavobacteriaceae</taxon>
        <taxon>Salinimicrobium</taxon>
    </lineage>
</organism>
<accession>A0ABY6NRV3</accession>
<name>A0ABY6NRV3_9FLAO</name>
<proteinExistence type="predicted"/>
<dbReference type="EMBL" id="CP069620">
    <property type="protein sequence ID" value="UZH55637.1"/>
    <property type="molecule type" value="Genomic_DNA"/>
</dbReference>
<dbReference type="RefSeq" id="WP_265164025.1">
    <property type="nucleotide sequence ID" value="NZ_CP069620.1"/>
</dbReference>